<evidence type="ECO:0000313" key="2">
    <source>
        <dbReference type="Proteomes" id="UP001390339"/>
    </source>
</evidence>
<dbReference type="InterPro" id="IPR034660">
    <property type="entry name" value="DinB/YfiT-like"/>
</dbReference>
<comment type="caution">
    <text evidence="1">The sequence shown here is derived from an EMBL/GenBank/DDBJ whole genome shotgun (WGS) entry which is preliminary data.</text>
</comment>
<evidence type="ECO:0000313" key="1">
    <source>
        <dbReference type="EMBL" id="KAK8855826.1"/>
    </source>
</evidence>
<name>A0ABR2I104_9PEZI</name>
<dbReference type="Gene3D" id="1.20.120.450">
    <property type="entry name" value="dinb family like domain"/>
    <property type="match status" value="1"/>
</dbReference>
<protein>
    <submittedName>
        <fullName evidence="1">Transcription factor</fullName>
    </submittedName>
</protein>
<gene>
    <name evidence="1" type="ORF">PGQ11_011738</name>
</gene>
<dbReference type="InterPro" id="IPR018531">
    <property type="entry name" value="DUF1993"/>
</dbReference>
<keyword evidence="2" id="KW-1185">Reference proteome</keyword>
<dbReference type="EMBL" id="JAPCWZ010000007">
    <property type="protein sequence ID" value="KAK8855826.1"/>
    <property type="molecule type" value="Genomic_DNA"/>
</dbReference>
<dbReference type="PANTHER" id="PTHR36922:SF1">
    <property type="entry name" value="DUF1993 DOMAIN-CONTAINING PROTEIN"/>
    <property type="match status" value="1"/>
</dbReference>
<dbReference type="SUPFAM" id="SSF109854">
    <property type="entry name" value="DinB/YfiT-like putative metalloenzymes"/>
    <property type="match status" value="1"/>
</dbReference>
<reference evidence="1 2" key="1">
    <citation type="journal article" date="2024" name="IMA Fungus">
        <title>Apiospora arundinis, a panoply of carbohydrate-active enzymes and secondary metabolites.</title>
        <authorList>
            <person name="Sorensen T."/>
            <person name="Petersen C."/>
            <person name="Muurmann A.T."/>
            <person name="Christiansen J.V."/>
            <person name="Brundto M.L."/>
            <person name="Overgaard C.K."/>
            <person name="Boysen A.T."/>
            <person name="Wollenberg R.D."/>
            <person name="Larsen T.O."/>
            <person name="Sorensen J.L."/>
            <person name="Nielsen K.L."/>
            <person name="Sondergaard T.E."/>
        </authorList>
    </citation>
    <scope>NUCLEOTIDE SEQUENCE [LARGE SCALE GENOMIC DNA]</scope>
    <source>
        <strain evidence="1 2">AAU 773</strain>
    </source>
</reference>
<dbReference type="Pfam" id="PF09351">
    <property type="entry name" value="DUF1993"/>
    <property type="match status" value="1"/>
</dbReference>
<dbReference type="PANTHER" id="PTHR36922">
    <property type="entry name" value="BLL2446 PROTEIN"/>
    <property type="match status" value="1"/>
</dbReference>
<organism evidence="1 2">
    <name type="scientific">Apiospora arundinis</name>
    <dbReference type="NCBI Taxonomy" id="335852"/>
    <lineage>
        <taxon>Eukaryota</taxon>
        <taxon>Fungi</taxon>
        <taxon>Dikarya</taxon>
        <taxon>Ascomycota</taxon>
        <taxon>Pezizomycotina</taxon>
        <taxon>Sordariomycetes</taxon>
        <taxon>Xylariomycetidae</taxon>
        <taxon>Amphisphaeriales</taxon>
        <taxon>Apiosporaceae</taxon>
        <taxon>Apiospora</taxon>
    </lineage>
</organism>
<sequence length="169" mass="19094">MASLYEQSIPVLIKYLQGFSAMLDKAAAFADEKGTSHDDLLSYRLVPDQRPVTYQVQSCCNTVVWFIDRASGREHVAIADDETTIAQLKARIDRTVEYAKGVDVAELKNDPITMLDRFYFASAQRYLSEFAIPNFHFHLSTGYCILRTQGVPLDAMDYLSNVFEPIPKA</sequence>
<dbReference type="Proteomes" id="UP001390339">
    <property type="component" value="Unassembled WGS sequence"/>
</dbReference>
<proteinExistence type="predicted"/>
<accession>A0ABR2I104</accession>